<name>A0A917UZZ0_9BACI</name>
<evidence type="ECO:0000313" key="1">
    <source>
        <dbReference type="EMBL" id="GGK03085.1"/>
    </source>
</evidence>
<gene>
    <name evidence="1" type="ORF">GCM10007063_26630</name>
</gene>
<dbReference type="AlphaFoldDB" id="A0A917UZZ0"/>
<accession>A0A917UZZ0</accession>
<evidence type="ECO:0000313" key="2">
    <source>
        <dbReference type="Proteomes" id="UP000658382"/>
    </source>
</evidence>
<organism evidence="1 2">
    <name type="scientific">Lentibacillus kapialis</name>
    <dbReference type="NCBI Taxonomy" id="340214"/>
    <lineage>
        <taxon>Bacteria</taxon>
        <taxon>Bacillati</taxon>
        <taxon>Bacillota</taxon>
        <taxon>Bacilli</taxon>
        <taxon>Bacillales</taxon>
        <taxon>Bacillaceae</taxon>
        <taxon>Lentibacillus</taxon>
    </lineage>
</organism>
<keyword evidence="2" id="KW-1185">Reference proteome</keyword>
<sequence length="50" mass="5884">MFITLHFHFNSFQFNHFKHNPVTFSSIDANYVKNKKNEMATDNPLPVKEG</sequence>
<reference evidence="1" key="2">
    <citation type="submission" date="2020-09" db="EMBL/GenBank/DDBJ databases">
        <authorList>
            <person name="Sun Q."/>
            <person name="Ohkuma M."/>
        </authorList>
    </citation>
    <scope>NUCLEOTIDE SEQUENCE</scope>
    <source>
        <strain evidence="1">JCM 12580</strain>
    </source>
</reference>
<protein>
    <submittedName>
        <fullName evidence="1">Uncharacterized protein</fullName>
    </submittedName>
</protein>
<dbReference type="Proteomes" id="UP000658382">
    <property type="component" value="Unassembled WGS sequence"/>
</dbReference>
<reference evidence="1" key="1">
    <citation type="journal article" date="2014" name="Int. J. Syst. Evol. Microbiol.">
        <title>Complete genome sequence of Corynebacterium casei LMG S-19264T (=DSM 44701T), isolated from a smear-ripened cheese.</title>
        <authorList>
            <consortium name="US DOE Joint Genome Institute (JGI-PGF)"/>
            <person name="Walter F."/>
            <person name="Albersmeier A."/>
            <person name="Kalinowski J."/>
            <person name="Ruckert C."/>
        </authorList>
    </citation>
    <scope>NUCLEOTIDE SEQUENCE</scope>
    <source>
        <strain evidence="1">JCM 12580</strain>
    </source>
</reference>
<proteinExistence type="predicted"/>
<comment type="caution">
    <text evidence="1">The sequence shown here is derived from an EMBL/GenBank/DDBJ whole genome shotgun (WGS) entry which is preliminary data.</text>
</comment>
<dbReference type="EMBL" id="BMNQ01000046">
    <property type="protein sequence ID" value="GGK03085.1"/>
    <property type="molecule type" value="Genomic_DNA"/>
</dbReference>